<evidence type="ECO:0000256" key="1">
    <source>
        <dbReference type="ARBA" id="ARBA00006153"/>
    </source>
</evidence>
<name>A0AAF1BM00_9STAP</name>
<accession>A0AAF1BM00</accession>
<protein>
    <submittedName>
        <fullName evidence="5">Amidohydrolase</fullName>
    </submittedName>
</protein>
<feature type="binding site" evidence="3">
    <location>
        <position position="108"/>
    </location>
    <ligand>
        <name>Mn(2+)</name>
        <dbReference type="ChEBI" id="CHEBI:29035"/>
        <label>2</label>
    </ligand>
</feature>
<dbReference type="PANTHER" id="PTHR11014">
    <property type="entry name" value="PEPTIDASE M20 FAMILY MEMBER"/>
    <property type="match status" value="1"/>
</dbReference>
<dbReference type="GO" id="GO:0050118">
    <property type="term" value="F:N-acetyldiaminopimelate deacetylase activity"/>
    <property type="evidence" value="ECO:0007669"/>
    <property type="project" value="UniProtKB-ARBA"/>
</dbReference>
<evidence type="ECO:0000256" key="2">
    <source>
        <dbReference type="ARBA" id="ARBA00022801"/>
    </source>
</evidence>
<dbReference type="SUPFAM" id="SSF55031">
    <property type="entry name" value="Bacterial exopeptidase dimerisation domain"/>
    <property type="match status" value="1"/>
</dbReference>
<feature type="binding site" evidence="3">
    <location>
        <position position="106"/>
    </location>
    <ligand>
        <name>Mn(2+)</name>
        <dbReference type="ChEBI" id="CHEBI:29035"/>
        <label>2</label>
    </ligand>
</feature>
<evidence type="ECO:0000313" key="5">
    <source>
        <dbReference type="EMBL" id="WOS95524.1"/>
    </source>
</evidence>
<dbReference type="Proteomes" id="UP000243626">
    <property type="component" value="Chromosome"/>
</dbReference>
<dbReference type="Gene3D" id="3.40.630.10">
    <property type="entry name" value="Zn peptidases"/>
    <property type="match status" value="1"/>
</dbReference>
<feature type="binding site" evidence="3">
    <location>
        <position position="167"/>
    </location>
    <ligand>
        <name>Mn(2+)</name>
        <dbReference type="ChEBI" id="CHEBI:29035"/>
        <label>2</label>
    </ligand>
</feature>
<dbReference type="AlphaFoldDB" id="A0AAF1BM00"/>
<dbReference type="EMBL" id="CP136964">
    <property type="protein sequence ID" value="WOS95524.1"/>
    <property type="molecule type" value="Genomic_DNA"/>
</dbReference>
<feature type="domain" description="Peptidase M20 dimerisation" evidence="4">
    <location>
        <begin position="191"/>
        <end position="287"/>
    </location>
</feature>
<evidence type="ECO:0000313" key="6">
    <source>
        <dbReference type="Proteomes" id="UP000243626"/>
    </source>
</evidence>
<dbReference type="InterPro" id="IPR002933">
    <property type="entry name" value="Peptidase_M20"/>
</dbReference>
<dbReference type="InterPro" id="IPR011650">
    <property type="entry name" value="Peptidase_M20_dimer"/>
</dbReference>
<keyword evidence="3" id="KW-0479">Metal-binding</keyword>
<comment type="cofactor">
    <cofactor evidence="3">
        <name>Mn(2+)</name>
        <dbReference type="ChEBI" id="CHEBI:29035"/>
    </cofactor>
    <text evidence="3">The Mn(2+) ion enhances activity.</text>
</comment>
<feature type="binding site" evidence="3">
    <location>
        <position position="364"/>
    </location>
    <ligand>
        <name>Mn(2+)</name>
        <dbReference type="ChEBI" id="CHEBI:29035"/>
        <label>2</label>
    </ligand>
</feature>
<dbReference type="PANTHER" id="PTHR11014:SF63">
    <property type="entry name" value="METALLOPEPTIDASE, PUTATIVE (AFU_ORTHOLOGUE AFUA_6G09600)-RELATED"/>
    <property type="match status" value="1"/>
</dbReference>
<dbReference type="PIRSF" id="PIRSF005962">
    <property type="entry name" value="Pept_M20D_amidohydro"/>
    <property type="match status" value="1"/>
</dbReference>
<keyword evidence="6" id="KW-1185">Reference proteome</keyword>
<dbReference type="GO" id="GO:0019877">
    <property type="term" value="P:diaminopimelate biosynthetic process"/>
    <property type="evidence" value="ECO:0007669"/>
    <property type="project" value="UniProtKB-ARBA"/>
</dbReference>
<evidence type="ECO:0000259" key="4">
    <source>
        <dbReference type="Pfam" id="PF07687"/>
    </source>
</evidence>
<gene>
    <name evidence="5" type="ORF">CJ229_005330</name>
</gene>
<organism evidence="5 6">
    <name type="scientific">Nosocomiicoccus massiliensis</name>
    <dbReference type="NCBI Taxonomy" id="1232430"/>
    <lineage>
        <taxon>Bacteria</taxon>
        <taxon>Bacillati</taxon>
        <taxon>Bacillota</taxon>
        <taxon>Bacilli</taxon>
        <taxon>Bacillales</taxon>
        <taxon>Staphylococcaceae</taxon>
        <taxon>Nosocomiicoccus</taxon>
    </lineage>
</organism>
<reference evidence="6" key="1">
    <citation type="submission" date="2017-09" db="EMBL/GenBank/DDBJ databases">
        <title>Bacterial strain isolated from the female urinary microbiota.</title>
        <authorList>
            <person name="Thomas-White K."/>
            <person name="Kumar N."/>
            <person name="Forster S."/>
            <person name="Putonti C."/>
            <person name="Lawley T."/>
            <person name="Wolfe A.J."/>
        </authorList>
    </citation>
    <scope>NUCLEOTIDE SEQUENCE [LARGE SCALE GENOMIC DNA]</scope>
    <source>
        <strain evidence="6">UMB0959</strain>
    </source>
</reference>
<dbReference type="GO" id="GO:0046872">
    <property type="term" value="F:metal ion binding"/>
    <property type="evidence" value="ECO:0007669"/>
    <property type="project" value="UniProtKB-KW"/>
</dbReference>
<dbReference type="RefSeq" id="WP_102167603.1">
    <property type="nucleotide sequence ID" value="NZ_CP136964.1"/>
</dbReference>
<feature type="binding site" evidence="3">
    <location>
        <position position="142"/>
    </location>
    <ligand>
        <name>Mn(2+)</name>
        <dbReference type="ChEBI" id="CHEBI:29035"/>
        <label>2</label>
    </ligand>
</feature>
<proteinExistence type="inferred from homology"/>
<dbReference type="Gene3D" id="3.30.70.360">
    <property type="match status" value="1"/>
</dbReference>
<dbReference type="NCBIfam" id="TIGR01891">
    <property type="entry name" value="amidohydrolases"/>
    <property type="match status" value="1"/>
</dbReference>
<dbReference type="FunFam" id="3.30.70.360:FF:000001">
    <property type="entry name" value="N-acetyldiaminopimelate deacetylase"/>
    <property type="match status" value="1"/>
</dbReference>
<keyword evidence="2" id="KW-0378">Hydrolase</keyword>
<dbReference type="Pfam" id="PF01546">
    <property type="entry name" value="Peptidase_M20"/>
    <property type="match status" value="1"/>
</dbReference>
<keyword evidence="3" id="KW-0464">Manganese</keyword>
<dbReference type="KEGG" id="nmy:CJ229_005330"/>
<evidence type="ECO:0000256" key="3">
    <source>
        <dbReference type="PIRSR" id="PIRSR005962-1"/>
    </source>
</evidence>
<dbReference type="InterPro" id="IPR036264">
    <property type="entry name" value="Bact_exopeptidase_dim_dom"/>
</dbReference>
<dbReference type="InterPro" id="IPR017439">
    <property type="entry name" value="Amidohydrolase"/>
</dbReference>
<sequence length="396" mass="44868">MTIEKLVSNYESDMVETRRYLHQHPELSFQEEKTYQFILDRLKSYDGIEIKERVGENDDNDGKGIFASFGSGRPHIAFRADFDALPIQDKKDVPYKSTVDGVMHACGHDAHTTTLLTLVDAVSKFKDKLNGKVSFIFQYGEEEPPGGAEAMIKDRILDDVDFVYGQHYWSQFDTHEIHSTSGALIASPDKFRITIQGRGGHAAYPQRNIDAILIASELIVNLQSVVSRQISLIDRAVVTFGHIKAGDTFNVMPDRVVLEGTVRTFDHDVREEIVKIFEREIEAATKKRGAEADFFYHRGFPPVINHEREVGIVEEAAKSLGLNYTDTKPLMIGEDFSFYIQDTPGAFFLTGSGNESKNSTYAHHHEMFDLDEDAMLSALKMFMKIIELENIITWDE</sequence>
<dbReference type="SUPFAM" id="SSF53187">
    <property type="entry name" value="Zn-dependent exopeptidases"/>
    <property type="match status" value="1"/>
</dbReference>
<dbReference type="Pfam" id="PF07687">
    <property type="entry name" value="M20_dimer"/>
    <property type="match status" value="1"/>
</dbReference>
<comment type="similarity">
    <text evidence="1">Belongs to the peptidase M20 family.</text>
</comment>